<dbReference type="PATRIC" id="fig|1195246.3.peg.172"/>
<dbReference type="RefSeq" id="WP_008983147.1">
    <property type="nucleotide sequence ID" value="NZ_AKKU01000001.1"/>
</dbReference>
<feature type="signal peptide" evidence="1">
    <location>
        <begin position="1"/>
        <end position="36"/>
    </location>
</feature>
<evidence type="ECO:0000256" key="1">
    <source>
        <dbReference type="SAM" id="SignalP"/>
    </source>
</evidence>
<evidence type="ECO:0000313" key="2">
    <source>
        <dbReference type="EMBL" id="EIW90373.1"/>
    </source>
</evidence>
<reference evidence="2 3" key="1">
    <citation type="journal article" date="2012" name="J. Bacteriol.">
        <title>Genome Sequence of Pectin-Degrading Alishewanella agri, Isolated from Landfill Soil.</title>
        <authorList>
            <person name="Kim J."/>
            <person name="Jung J."/>
            <person name="Sung J.S."/>
            <person name="Chun J."/>
            <person name="Park W."/>
        </authorList>
    </citation>
    <scope>NUCLEOTIDE SEQUENCE [LARGE SCALE GENOMIC DNA]</scope>
    <source>
        <strain evidence="2 3">BL06</strain>
    </source>
</reference>
<dbReference type="InterPro" id="IPR017467">
    <property type="entry name" value="CHP03016_PEP-CTERM"/>
</dbReference>
<gene>
    <name evidence="2" type="ORF">AGRI_00840</name>
</gene>
<evidence type="ECO:0008006" key="4">
    <source>
        <dbReference type="Google" id="ProtNLM"/>
    </source>
</evidence>
<dbReference type="AlphaFoldDB" id="I8UEF5"/>
<dbReference type="eggNOG" id="ENOG502Z8V9">
    <property type="taxonomic scope" value="Bacteria"/>
</dbReference>
<evidence type="ECO:0000313" key="3">
    <source>
        <dbReference type="Proteomes" id="UP000035062"/>
    </source>
</evidence>
<dbReference type="NCBIfam" id="TIGR03016">
    <property type="entry name" value="pepcterm_hypo_1"/>
    <property type="match status" value="1"/>
</dbReference>
<organism evidence="2 3">
    <name type="scientific">Alishewanella agri BL06</name>
    <dbReference type="NCBI Taxonomy" id="1195246"/>
    <lineage>
        <taxon>Bacteria</taxon>
        <taxon>Pseudomonadati</taxon>
        <taxon>Pseudomonadota</taxon>
        <taxon>Gammaproteobacteria</taxon>
        <taxon>Alteromonadales</taxon>
        <taxon>Alteromonadaceae</taxon>
        <taxon>Alishewanella</taxon>
    </lineage>
</organism>
<comment type="caution">
    <text evidence="2">The sequence shown here is derived from an EMBL/GenBank/DDBJ whole genome shotgun (WGS) entry which is preliminary data.</text>
</comment>
<keyword evidence="3" id="KW-1185">Reference proteome</keyword>
<dbReference type="STRING" id="1195246.AGRI_00840"/>
<dbReference type="SUPFAM" id="SSF56935">
    <property type="entry name" value="Porins"/>
    <property type="match status" value="2"/>
</dbReference>
<feature type="chain" id="PRO_5003714836" description="TIGR03016 family PEP-CTERM system-associated outer membrane protein" evidence="1">
    <location>
        <begin position="37"/>
        <end position="543"/>
    </location>
</feature>
<accession>I8UEF5</accession>
<name>I8UEF5_9ALTE</name>
<dbReference type="EMBL" id="AKKU01000001">
    <property type="protein sequence ID" value="EIW90373.1"/>
    <property type="molecule type" value="Genomic_DNA"/>
</dbReference>
<dbReference type="Proteomes" id="UP000035062">
    <property type="component" value="Unassembled WGS sequence"/>
</dbReference>
<proteinExistence type="predicted"/>
<protein>
    <recommendedName>
        <fullName evidence="4">TIGR03016 family PEP-CTERM system-associated outer membrane protein</fullName>
    </recommendedName>
</protein>
<keyword evidence="1" id="KW-0732">Signal</keyword>
<sequence length="543" mass="62664">MGTIMARVRTFGSKRYWLCPAMTVLPLALVGPQAIAAESLFDASLKSAVYGYQLKTAEQSNKTDDLVWELAPTINWQRQSAAMKTRINWRHETLFYKDAQPDKRSFNEFDFNNQISFFRERLIWSLDASQAYQIRDSRLGIFSDKITGAENLSKTNRYGSGLLFRNLRSAKYRTELDLSYRNYDSAAAEVDDGLLSYRTEAYDGRWLFGTNDRGLNFFWQYNGNIQRAERSTDNNVSGLLHGLVVGVPFAPKFSVIGRAGSERLDNGREYDNSFDYFGAGVEFRFGARSRINVTMNRSDSEAFGQRKETDTYAASQFLIAPTRRTSLEGSFDRRYFGRTWDLQGKYDLRFLSMRLRISDNVRTQNQFDRELEDLGIFVCPVGSTDLSGCFKPPTDKYMPVFGETLLQVRGPNSELREELVEQRNLSLTVAYSKNRLNASITLSDTELRYVESGDFSTNQGAALQLSWKLTEHSQLLANVNYYDIDYRNENRKDENLSASVSYQQQLTKRSDLRFTIRRLDRNSSIAEFDNSENRVWMEYTYKF</sequence>